<dbReference type="OrthoDB" id="10469522at2759"/>
<dbReference type="EMBL" id="JXTC01000278">
    <property type="protein sequence ID" value="PON71186.1"/>
    <property type="molecule type" value="Genomic_DNA"/>
</dbReference>
<sequence>MCKCINNALLGWETNQFSKPHKYFICEFSSCLSYMLSQNAINIPLCEKAKVMKRERGDFGVTMLFATLVGLVTLVGLCLRNLVCLISNMKRYSSGEVFFYSLLIQSFEFLHALTFILLPFRDMFFSD</sequence>
<name>A0A2P5DD13_TREOI</name>
<dbReference type="InParanoid" id="A0A2P5DD13"/>
<protein>
    <submittedName>
        <fullName evidence="2">Uncharacterized protein</fullName>
    </submittedName>
</protein>
<keyword evidence="1" id="KW-0812">Transmembrane</keyword>
<dbReference type="Proteomes" id="UP000237000">
    <property type="component" value="Unassembled WGS sequence"/>
</dbReference>
<feature type="transmembrane region" description="Helical" evidence="1">
    <location>
        <begin position="97"/>
        <end position="120"/>
    </location>
</feature>
<evidence type="ECO:0000256" key="1">
    <source>
        <dbReference type="SAM" id="Phobius"/>
    </source>
</evidence>
<comment type="caution">
    <text evidence="2">The sequence shown here is derived from an EMBL/GenBank/DDBJ whole genome shotgun (WGS) entry which is preliminary data.</text>
</comment>
<proteinExistence type="predicted"/>
<accession>A0A2P5DD13</accession>
<keyword evidence="1" id="KW-0472">Membrane</keyword>
<reference evidence="3" key="1">
    <citation type="submission" date="2016-06" db="EMBL/GenBank/DDBJ databases">
        <title>Parallel loss of symbiosis genes in relatives of nitrogen-fixing non-legume Parasponia.</title>
        <authorList>
            <person name="Van Velzen R."/>
            <person name="Holmer R."/>
            <person name="Bu F."/>
            <person name="Rutten L."/>
            <person name="Van Zeijl A."/>
            <person name="Liu W."/>
            <person name="Santuari L."/>
            <person name="Cao Q."/>
            <person name="Sharma T."/>
            <person name="Shen D."/>
            <person name="Roswanjaya Y."/>
            <person name="Wardhani T."/>
            <person name="Kalhor M.S."/>
            <person name="Jansen J."/>
            <person name="Van den Hoogen J."/>
            <person name="Gungor B."/>
            <person name="Hartog M."/>
            <person name="Hontelez J."/>
            <person name="Verver J."/>
            <person name="Yang W.-C."/>
            <person name="Schijlen E."/>
            <person name="Repin R."/>
            <person name="Schilthuizen M."/>
            <person name="Schranz E."/>
            <person name="Heidstra R."/>
            <person name="Miyata K."/>
            <person name="Fedorova E."/>
            <person name="Kohlen W."/>
            <person name="Bisseling T."/>
            <person name="Smit S."/>
            <person name="Geurts R."/>
        </authorList>
    </citation>
    <scope>NUCLEOTIDE SEQUENCE [LARGE SCALE GENOMIC DNA]</scope>
    <source>
        <strain evidence="3">cv. RG33-2</strain>
    </source>
</reference>
<gene>
    <name evidence="2" type="ORF">TorRG33x02_254780</name>
</gene>
<evidence type="ECO:0000313" key="2">
    <source>
        <dbReference type="EMBL" id="PON71186.1"/>
    </source>
</evidence>
<keyword evidence="1" id="KW-1133">Transmembrane helix</keyword>
<dbReference type="AlphaFoldDB" id="A0A2P5DD13"/>
<organism evidence="2 3">
    <name type="scientific">Trema orientale</name>
    <name type="common">Charcoal tree</name>
    <name type="synonym">Celtis orientalis</name>
    <dbReference type="NCBI Taxonomy" id="63057"/>
    <lineage>
        <taxon>Eukaryota</taxon>
        <taxon>Viridiplantae</taxon>
        <taxon>Streptophyta</taxon>
        <taxon>Embryophyta</taxon>
        <taxon>Tracheophyta</taxon>
        <taxon>Spermatophyta</taxon>
        <taxon>Magnoliopsida</taxon>
        <taxon>eudicotyledons</taxon>
        <taxon>Gunneridae</taxon>
        <taxon>Pentapetalae</taxon>
        <taxon>rosids</taxon>
        <taxon>fabids</taxon>
        <taxon>Rosales</taxon>
        <taxon>Cannabaceae</taxon>
        <taxon>Trema</taxon>
    </lineage>
</organism>
<keyword evidence="3" id="KW-1185">Reference proteome</keyword>
<feature type="transmembrane region" description="Helical" evidence="1">
    <location>
        <begin position="59"/>
        <end position="77"/>
    </location>
</feature>
<evidence type="ECO:0000313" key="3">
    <source>
        <dbReference type="Proteomes" id="UP000237000"/>
    </source>
</evidence>